<dbReference type="SUPFAM" id="SSF48576">
    <property type="entry name" value="Terpenoid synthases"/>
    <property type="match status" value="1"/>
</dbReference>
<accession>A0A068RSC9</accession>
<feature type="transmembrane region" description="Helical" evidence="4">
    <location>
        <begin position="6"/>
        <end position="22"/>
    </location>
</feature>
<dbReference type="AlphaFoldDB" id="A0A068RSC9"/>
<dbReference type="GO" id="GO:0016117">
    <property type="term" value="P:carotenoid biosynthetic process"/>
    <property type="evidence" value="ECO:0007669"/>
    <property type="project" value="UniProtKB-KW"/>
</dbReference>
<evidence type="ECO:0000256" key="4">
    <source>
        <dbReference type="SAM" id="Phobius"/>
    </source>
</evidence>
<reference evidence="5" key="1">
    <citation type="submission" date="2013-08" db="EMBL/GenBank/DDBJ databases">
        <title>Gene expansion shapes genome architecture in the human pathogen Lichtheimia corymbifera: an evolutionary genomics analysis in the ancient terrestrial Mucorales (Mucoromycotina).</title>
        <authorList>
            <person name="Schwartze V.U."/>
            <person name="Winter S."/>
            <person name="Shelest E."/>
            <person name="Marcet-Houben M."/>
            <person name="Horn F."/>
            <person name="Wehner S."/>
            <person name="Hoffmann K."/>
            <person name="Riege K."/>
            <person name="Sammeth M."/>
            <person name="Nowrousian M."/>
            <person name="Valiante V."/>
            <person name="Linde J."/>
            <person name="Jacobsen I.D."/>
            <person name="Marz M."/>
            <person name="Brakhage A.A."/>
            <person name="Gabaldon T."/>
            <person name="Bocker S."/>
            <person name="Voigt K."/>
        </authorList>
    </citation>
    <scope>NUCLEOTIDE SEQUENCE [LARGE SCALE GENOMIC DNA]</scope>
    <source>
        <strain evidence="5">FSU 9682</strain>
    </source>
</reference>
<name>A0A068RSC9_9FUNG</name>
<evidence type="ECO:0000256" key="1">
    <source>
        <dbReference type="ARBA" id="ARBA00001805"/>
    </source>
</evidence>
<keyword evidence="4" id="KW-1133">Transmembrane helix</keyword>
<dbReference type="EC" id="2.5.1.32" evidence="2"/>
<dbReference type="Proteomes" id="UP000027586">
    <property type="component" value="Unassembled WGS sequence"/>
</dbReference>
<feature type="transmembrane region" description="Helical" evidence="4">
    <location>
        <begin position="135"/>
        <end position="153"/>
    </location>
</feature>
<dbReference type="EMBL" id="CBTN010000011">
    <property type="protein sequence ID" value="CDH51881.1"/>
    <property type="molecule type" value="Genomic_DNA"/>
</dbReference>
<dbReference type="Gene3D" id="1.10.600.10">
    <property type="entry name" value="Farnesyl Diphosphate Synthase"/>
    <property type="match status" value="1"/>
</dbReference>
<feature type="transmembrane region" description="Helical" evidence="4">
    <location>
        <begin position="29"/>
        <end position="49"/>
    </location>
</feature>
<keyword evidence="4" id="KW-0812">Transmembrane</keyword>
<comment type="caution">
    <text evidence="5">The sequence shown here is derived from an EMBL/GenBank/DDBJ whole genome shotgun (WGS) entry which is preliminary data.</text>
</comment>
<dbReference type="InterPro" id="IPR002060">
    <property type="entry name" value="Squ/phyt_synthse"/>
</dbReference>
<dbReference type="SFLD" id="SFLDS00005">
    <property type="entry name" value="Isoprenoid_Synthase_Type_I"/>
    <property type="match status" value="1"/>
</dbReference>
<protein>
    <recommendedName>
        <fullName evidence="2">15-cis-phytoene synthase</fullName>
        <ecNumber evidence="2">2.5.1.32</ecNumber>
    </recommendedName>
</protein>
<evidence type="ECO:0000256" key="2">
    <source>
        <dbReference type="ARBA" id="ARBA00012396"/>
    </source>
</evidence>
<dbReference type="Pfam" id="PF00494">
    <property type="entry name" value="SQS_PSY"/>
    <property type="match status" value="1"/>
</dbReference>
<evidence type="ECO:0000313" key="6">
    <source>
        <dbReference type="Proteomes" id="UP000027586"/>
    </source>
</evidence>
<keyword evidence="6" id="KW-1185">Reference proteome</keyword>
<comment type="catalytic activity">
    <reaction evidence="1">
        <text>2 (2E,6E,10E)-geranylgeranyl diphosphate = 15-cis-phytoene + 2 diphosphate</text>
        <dbReference type="Rhea" id="RHEA:34475"/>
        <dbReference type="ChEBI" id="CHEBI:27787"/>
        <dbReference type="ChEBI" id="CHEBI:33019"/>
        <dbReference type="ChEBI" id="CHEBI:58756"/>
        <dbReference type="EC" id="2.5.1.32"/>
    </reaction>
</comment>
<keyword evidence="4" id="KW-0472">Membrane</keyword>
<feature type="transmembrane region" description="Helical" evidence="4">
    <location>
        <begin position="165"/>
        <end position="185"/>
    </location>
</feature>
<dbReference type="PANTHER" id="PTHR31480">
    <property type="entry name" value="BIFUNCTIONAL LYCOPENE CYCLASE/PHYTOENE SYNTHASE"/>
    <property type="match status" value="1"/>
</dbReference>
<dbReference type="STRING" id="1263082.A0A068RSC9"/>
<evidence type="ECO:0000256" key="3">
    <source>
        <dbReference type="ARBA" id="ARBA00022746"/>
    </source>
</evidence>
<evidence type="ECO:0000313" key="5">
    <source>
        <dbReference type="EMBL" id="CDH51881.1"/>
    </source>
</evidence>
<feature type="transmembrane region" description="Helical" evidence="4">
    <location>
        <begin position="99"/>
        <end position="115"/>
    </location>
</feature>
<keyword evidence="3" id="KW-0125">Carotenoid biosynthesis</keyword>
<sequence length="648" mass="73646">MNTQVVYALITFMIALVLYRPFATRLDHVRYTIFCLLAFVAPMSSQLFYTPSFYGIDISNLHHNYTIDRFSLMGALGSTQYQHHESQHLLQNGLLQDNIILALLTGTTITVCGILSRWDFPILYVKPEAHYMVDIAYRHVPSIFLVIAAFIHRSNQGYQEAKDNMQHQVACFLAPLLAGVFYFAGTYLFRRWHITMAASFIPATIWTLSKNPSTHSIFSQWSFYDWLACTLMITGATMMLDYFDAILNTYPYLVTNSAKQREAIQDPARAPYWLALGELVLCLSSERELNPLPIHDMQEAIKKLGHSGRSWKTMSILFPSNLRQEMCMLYAWFRLCDDLVDDADEYKEGRFALNLIRTFLDESFNGPDDDLKTCTSEAGRLAMQDPSLPFLDWDYLDAHLTSDRLAVFRCFARQAFMLCPKAANALTDAWAIDLKKKPLKTEESVKNYASLISGRFAELCTCVIMYKTGHGNWNGDDFEARDSTVLHRARATGQCLQLVNIARDIVADSHEGRCYVPLKFMRDQSIYTTLKTRRPDVVGSKVLKGYALNILGLADSLVPQGHLGINGLPFEVRDGVRAAFEIYLAIGPALREAENFPIRAKVPKSRQKMIAFSCIYGLYGLRQKSMSAIRSLVHPFGLSYYQKPNPSF</sequence>
<organism evidence="5 6">
    <name type="scientific">Lichtheimia corymbifera JMRC:FSU:9682</name>
    <dbReference type="NCBI Taxonomy" id="1263082"/>
    <lineage>
        <taxon>Eukaryota</taxon>
        <taxon>Fungi</taxon>
        <taxon>Fungi incertae sedis</taxon>
        <taxon>Mucoromycota</taxon>
        <taxon>Mucoromycotina</taxon>
        <taxon>Mucoromycetes</taxon>
        <taxon>Mucorales</taxon>
        <taxon>Lichtheimiaceae</taxon>
        <taxon>Lichtheimia</taxon>
    </lineage>
</organism>
<dbReference type="InterPro" id="IPR008949">
    <property type="entry name" value="Isoprenoid_synthase_dom_sf"/>
</dbReference>
<gene>
    <name evidence="5" type="ORF">LCOR_03430.1</name>
</gene>
<dbReference type="SFLD" id="SFLDG01018">
    <property type="entry name" value="Squalene/Phytoene_Synthase_Lik"/>
    <property type="match status" value="1"/>
</dbReference>
<dbReference type="OrthoDB" id="6600518at2759"/>
<feature type="transmembrane region" description="Helical" evidence="4">
    <location>
        <begin position="221"/>
        <end position="243"/>
    </location>
</feature>
<proteinExistence type="predicted"/>
<dbReference type="VEuPathDB" id="FungiDB:LCOR_03430.1"/>